<keyword evidence="27" id="KW-1185">Reference proteome</keyword>
<feature type="modified residue" description="4-aspartylphosphate" evidence="22">
    <location>
        <position position="723"/>
    </location>
</feature>
<dbReference type="GO" id="GO:0051740">
    <property type="term" value="F:ethylene binding"/>
    <property type="evidence" value="ECO:0007669"/>
    <property type="project" value="UniProtKB-UniRule"/>
</dbReference>
<evidence type="ECO:0000256" key="15">
    <source>
        <dbReference type="ARBA" id="ARBA00023012"/>
    </source>
</evidence>
<keyword evidence="14 18" id="KW-0186">Copper</keyword>
<evidence type="ECO:0000256" key="5">
    <source>
        <dbReference type="ARBA" id="ARBA00022679"/>
    </source>
</evidence>
<dbReference type="PANTHER" id="PTHR24423">
    <property type="entry name" value="TWO-COMPONENT SENSOR HISTIDINE KINASE"/>
    <property type="match status" value="1"/>
</dbReference>
<evidence type="ECO:0000256" key="4">
    <source>
        <dbReference type="ARBA" id="ARBA00022553"/>
    </source>
</evidence>
<evidence type="ECO:0000256" key="19">
    <source>
        <dbReference type="PIRSR" id="PIRSR026389-2"/>
    </source>
</evidence>
<dbReference type="InterPro" id="IPR014525">
    <property type="entry name" value="ETR"/>
</dbReference>
<dbReference type="GO" id="GO:0038199">
    <property type="term" value="F:ethylene receptor activity"/>
    <property type="evidence" value="ECO:0007669"/>
    <property type="project" value="UniProtKB-UniRule"/>
</dbReference>
<keyword evidence="8 18" id="KW-0547">Nucleotide-binding</keyword>
<keyword evidence="10 18" id="KW-0418">Kinase</keyword>
<dbReference type="GO" id="GO:0005789">
    <property type="term" value="C:endoplasmic reticulum membrane"/>
    <property type="evidence" value="ECO:0007669"/>
    <property type="project" value="UniProtKB-SubCell"/>
</dbReference>
<dbReference type="Gene3D" id="3.40.50.2300">
    <property type="match status" value="1"/>
</dbReference>
<keyword evidence="13 24" id="KW-1133">Transmembrane helix</keyword>
<dbReference type="SMART" id="SM00448">
    <property type="entry name" value="REC"/>
    <property type="match status" value="1"/>
</dbReference>
<reference evidence="26" key="1">
    <citation type="submission" date="2020-05" db="EMBL/GenBank/DDBJ databases">
        <title>WGS assembly of Panicum virgatum.</title>
        <authorList>
            <person name="Lovell J.T."/>
            <person name="Jenkins J."/>
            <person name="Shu S."/>
            <person name="Juenger T.E."/>
            <person name="Schmutz J."/>
        </authorList>
    </citation>
    <scope>NUCLEOTIDE SEQUENCE</scope>
    <source>
        <strain evidence="26">AP13</strain>
    </source>
</reference>
<feature type="transmembrane region" description="Helical" evidence="24">
    <location>
        <begin position="49"/>
        <end position="72"/>
    </location>
</feature>
<dbReference type="InterPro" id="IPR058544">
    <property type="entry name" value="ETR1_N"/>
</dbReference>
<dbReference type="Proteomes" id="UP000823388">
    <property type="component" value="Chromosome 1N"/>
</dbReference>
<dbReference type="AlphaFoldDB" id="A0A8T0WWI6"/>
<evidence type="ECO:0000256" key="6">
    <source>
        <dbReference type="ARBA" id="ARBA00022692"/>
    </source>
</evidence>
<feature type="disulfide bond" description="Interchain" evidence="20">
    <location>
        <position position="29"/>
    </location>
</feature>
<keyword evidence="20" id="KW-1015">Disulfide bond</keyword>
<dbReference type="Pfam" id="PF25487">
    <property type="entry name" value="ETR1_N"/>
    <property type="match status" value="1"/>
</dbReference>
<keyword evidence="5 18" id="KW-0808">Transferase</keyword>
<evidence type="ECO:0000256" key="22">
    <source>
        <dbReference type="PROSITE-ProRule" id="PRU00169"/>
    </source>
</evidence>
<dbReference type="SUPFAM" id="SSF52172">
    <property type="entry name" value="CheY-like"/>
    <property type="match status" value="1"/>
</dbReference>
<evidence type="ECO:0000256" key="16">
    <source>
        <dbReference type="ARBA" id="ARBA00023136"/>
    </source>
</evidence>
<keyword evidence="12 18" id="KW-0067">ATP-binding</keyword>
<sequence length="802" mass="84970">MSEWMAGDGMAAAAADAVLARTARRCGGCDGREDAAVDALLQWQKMGDLLIAASLLSIPLELLYFATCAALAPLRRVLLQLGTFILMCGVTHLLNALAYDRPGSRRVLLALTAAKALGAVATSAAAVSLPIFFPRLLRIKVRESLLRTKARQLDRDVAAVRRREDAVRRVARAVARHVRDSADARAILRTTMLQLADALGLHNCAVWMPAALPHRGGVLKLTHQLLPDQGGKVLDRETRAISARHPDVAAVLASKDAEVLRPGSVVESASGGGLPPAGAAAAIRIPNFHGGSCASELASYAILVLVRRGNDDDHGSSSAAWTWSNQDLEIVKAVADQVAAALSHAAALEESQLIRRKLAEQHGALVHARNELEAATRARNAARSAARDAVGRPIHAVVGLLSVMQQEAAALRPEQRLAVDAIAQTSALSSTLADHVMETLSATPAAGSHDAPPPSSLTLVARRPFDLRSLVTDAASVGGCLARCRGLGFSPQLEASSLPEWVVGDDKRVFHLLLHMVGALLSRCHGHVAGAVLSFSVCSFSNIVGANQDQIPVLERVKFSGGNQVFVRFQVGLTRSPESDPGSSPATRPPPSGLGPDSGDAAGVRLSTAMCKRIAQMMNGNMWWASESEGLGETMTLLLRFQLQQPRNPHAPRTVPHHQHHHHHFNGLRILLADGDATSMEVTRKLLERLGCEVLPVPSAADCLSLLGRSAADEPPFQMVVLDIDARGDAGTGAAADTFEVALRIRELSNACWLLVLVAVAASGVDDGVRDMCRRAGVNGLIQKPVTLPALGAQLQSVLHSN</sequence>
<dbReference type="GO" id="GO:0046872">
    <property type="term" value="F:metal ion binding"/>
    <property type="evidence" value="ECO:0007669"/>
    <property type="project" value="UniProtKB-UniRule"/>
</dbReference>
<feature type="domain" description="Response regulatory" evidence="25">
    <location>
        <begin position="669"/>
        <end position="799"/>
    </location>
</feature>
<keyword evidence="16 18" id="KW-0472">Membrane</keyword>
<dbReference type="GO" id="GO:0005524">
    <property type="term" value="F:ATP binding"/>
    <property type="evidence" value="ECO:0007669"/>
    <property type="project" value="UniProtKB-UniRule"/>
</dbReference>
<protein>
    <recommendedName>
        <fullName evidence="18">Ethylene receptor</fullName>
    </recommendedName>
</protein>
<keyword evidence="17 18" id="KW-0675">Receptor</keyword>
<keyword evidence="6 24" id="KW-0812">Transmembrane</keyword>
<keyword evidence="7 18" id="KW-0479">Metal-binding</keyword>
<dbReference type="GO" id="GO:0004673">
    <property type="term" value="F:protein histidine kinase activity"/>
    <property type="evidence" value="ECO:0007669"/>
    <property type="project" value="UniProtKB-EC"/>
</dbReference>
<dbReference type="Pfam" id="PF01590">
    <property type="entry name" value="GAF"/>
    <property type="match status" value="1"/>
</dbReference>
<dbReference type="InterPro" id="IPR001789">
    <property type="entry name" value="Sig_transdc_resp-reg_receiver"/>
</dbReference>
<evidence type="ECO:0000256" key="1">
    <source>
        <dbReference type="ARBA" id="ARBA00000085"/>
    </source>
</evidence>
<feature type="cross-link" description="Glycyl lysine isopeptide (Lys-Gly) (interchain with G-Cter in ubiquitin)" evidence="21">
    <location>
        <position position="784"/>
    </location>
</feature>
<comment type="similarity">
    <text evidence="3 18">Belongs to the ethylene receptor family.</text>
</comment>
<evidence type="ECO:0000256" key="3">
    <source>
        <dbReference type="ARBA" id="ARBA00009842"/>
    </source>
</evidence>
<evidence type="ECO:0000256" key="9">
    <source>
        <dbReference type="ARBA" id="ARBA00022745"/>
    </source>
</evidence>
<comment type="catalytic activity">
    <reaction evidence="1">
        <text>ATP + protein L-histidine = ADP + protein N-phospho-L-histidine.</text>
        <dbReference type="EC" id="2.7.13.3"/>
    </reaction>
</comment>
<keyword evidence="15 18" id="KW-0902">Two-component regulatory system</keyword>
<feature type="binding site" evidence="19">
    <location>
        <position position="92"/>
    </location>
    <ligand>
        <name>Cu cation</name>
        <dbReference type="ChEBI" id="CHEBI:23378"/>
    </ligand>
</feature>
<evidence type="ECO:0000256" key="23">
    <source>
        <dbReference type="SAM" id="MobiDB-lite"/>
    </source>
</evidence>
<comment type="subcellular location">
    <subcellularLocation>
        <location evidence="2">Endoplasmic reticulum membrane</location>
        <topology evidence="2">Multi-pass membrane protein</topology>
    </subcellularLocation>
</comment>
<evidence type="ECO:0000256" key="18">
    <source>
        <dbReference type="PIRNR" id="PIRNR026389"/>
    </source>
</evidence>
<dbReference type="PIRSF" id="PIRSF026389">
    <property type="entry name" value="Ethyln_sen_HK"/>
    <property type="match status" value="1"/>
</dbReference>
<evidence type="ECO:0000256" key="17">
    <source>
        <dbReference type="ARBA" id="ARBA00023170"/>
    </source>
</evidence>
<dbReference type="PROSITE" id="PS50110">
    <property type="entry name" value="RESPONSE_REGULATORY"/>
    <property type="match status" value="1"/>
</dbReference>
<evidence type="ECO:0000259" key="25">
    <source>
        <dbReference type="PROSITE" id="PS50110"/>
    </source>
</evidence>
<evidence type="ECO:0000256" key="20">
    <source>
        <dbReference type="PIRSR" id="PIRSR026389-3"/>
    </source>
</evidence>
<dbReference type="PANTHER" id="PTHR24423:SF618">
    <property type="entry name" value="ETHYLENE RECEPTOR 4"/>
    <property type="match status" value="1"/>
</dbReference>
<keyword evidence="9 18" id="KW-0936">Ethylene signaling pathway</keyword>
<comment type="caution">
    <text evidence="26">The sequence shown here is derived from an EMBL/GenBank/DDBJ whole genome shotgun (WGS) entry which is preliminary data.</text>
</comment>
<dbReference type="InterPro" id="IPR029016">
    <property type="entry name" value="GAF-like_dom_sf"/>
</dbReference>
<evidence type="ECO:0000256" key="2">
    <source>
        <dbReference type="ARBA" id="ARBA00004477"/>
    </source>
</evidence>
<feature type="transmembrane region" description="Helical" evidence="24">
    <location>
        <begin position="109"/>
        <end position="133"/>
    </location>
</feature>
<accession>A0A8T0WWI6</accession>
<evidence type="ECO:0000256" key="14">
    <source>
        <dbReference type="ARBA" id="ARBA00023008"/>
    </source>
</evidence>
<organism evidence="26 27">
    <name type="scientific">Panicum virgatum</name>
    <name type="common">Blackwell switchgrass</name>
    <dbReference type="NCBI Taxonomy" id="38727"/>
    <lineage>
        <taxon>Eukaryota</taxon>
        <taxon>Viridiplantae</taxon>
        <taxon>Streptophyta</taxon>
        <taxon>Embryophyta</taxon>
        <taxon>Tracheophyta</taxon>
        <taxon>Spermatophyta</taxon>
        <taxon>Magnoliopsida</taxon>
        <taxon>Liliopsida</taxon>
        <taxon>Poales</taxon>
        <taxon>Poaceae</taxon>
        <taxon>PACMAD clade</taxon>
        <taxon>Panicoideae</taxon>
        <taxon>Panicodae</taxon>
        <taxon>Paniceae</taxon>
        <taxon>Panicinae</taxon>
        <taxon>Panicum</taxon>
        <taxon>Panicum sect. Hiantes</taxon>
    </lineage>
</organism>
<evidence type="ECO:0000256" key="8">
    <source>
        <dbReference type="ARBA" id="ARBA00022741"/>
    </source>
</evidence>
<evidence type="ECO:0000256" key="13">
    <source>
        <dbReference type="ARBA" id="ARBA00022989"/>
    </source>
</evidence>
<keyword evidence="4 22" id="KW-0597">Phosphoprotein</keyword>
<gene>
    <name evidence="26" type="ORF">PVAP13_1NG100800</name>
</gene>
<evidence type="ECO:0000256" key="12">
    <source>
        <dbReference type="ARBA" id="ARBA00022840"/>
    </source>
</evidence>
<feature type="binding site" evidence="19">
    <location>
        <position position="88"/>
    </location>
    <ligand>
        <name>Cu cation</name>
        <dbReference type="ChEBI" id="CHEBI:23378"/>
    </ligand>
</feature>
<feature type="region of interest" description="Disordered" evidence="23">
    <location>
        <begin position="574"/>
        <end position="600"/>
    </location>
</feature>
<evidence type="ECO:0000256" key="21">
    <source>
        <dbReference type="PIRSR" id="PIRSR026389-4"/>
    </source>
</evidence>
<comment type="cofactor">
    <cofactor evidence="19">
        <name>Cu cation</name>
        <dbReference type="ChEBI" id="CHEBI:23378"/>
    </cofactor>
    <text evidence="19">Binds 1 copper ion per dimer.</text>
</comment>
<dbReference type="InterPro" id="IPR003018">
    <property type="entry name" value="GAF"/>
</dbReference>
<evidence type="ECO:0000256" key="7">
    <source>
        <dbReference type="ARBA" id="ARBA00022723"/>
    </source>
</evidence>
<evidence type="ECO:0000256" key="11">
    <source>
        <dbReference type="ARBA" id="ARBA00022824"/>
    </source>
</evidence>
<evidence type="ECO:0000256" key="24">
    <source>
        <dbReference type="SAM" id="Phobius"/>
    </source>
</evidence>
<feature type="transmembrane region" description="Helical" evidence="24">
    <location>
        <begin position="78"/>
        <end position="97"/>
    </location>
</feature>
<dbReference type="EMBL" id="CM029038">
    <property type="protein sequence ID" value="KAG2649494.1"/>
    <property type="molecule type" value="Genomic_DNA"/>
</dbReference>
<evidence type="ECO:0000313" key="27">
    <source>
        <dbReference type="Proteomes" id="UP000823388"/>
    </source>
</evidence>
<comment type="function">
    <text evidence="18">May act early in the ethylene signal transduction pathway, possibly as an ethylene receptor, or as a regulator of the pathway.</text>
</comment>
<proteinExistence type="inferred from homology"/>
<dbReference type="InterPro" id="IPR011006">
    <property type="entry name" value="CheY-like_superfamily"/>
</dbReference>
<evidence type="ECO:0000313" key="26">
    <source>
        <dbReference type="EMBL" id="KAG2649494.1"/>
    </source>
</evidence>
<dbReference type="Gene3D" id="3.30.450.40">
    <property type="match status" value="1"/>
</dbReference>
<name>A0A8T0WWI6_PANVG</name>
<keyword evidence="11 18" id="KW-0256">Endoplasmic reticulum</keyword>
<evidence type="ECO:0000256" key="10">
    <source>
        <dbReference type="ARBA" id="ARBA00022777"/>
    </source>
</evidence>